<dbReference type="PATRIC" id="fig|1094552.3.peg.1111"/>
<evidence type="ECO:0000256" key="4">
    <source>
        <dbReference type="ARBA" id="ARBA00035174"/>
    </source>
</evidence>
<dbReference type="GO" id="GO:0006412">
    <property type="term" value="P:translation"/>
    <property type="evidence" value="ECO:0007669"/>
    <property type="project" value="UniProtKB-UniRule"/>
</dbReference>
<dbReference type="NCBIfam" id="TIGR00009">
    <property type="entry name" value="L28"/>
    <property type="match status" value="1"/>
</dbReference>
<comment type="similarity">
    <text evidence="1 5">Belongs to the bacterial ribosomal protein bL28 family.</text>
</comment>
<sequence length="122" mass="13859">MCSLPSFYFMGIGILRVFQSLKVKFMSRACELTGKTVLYGNNVSHANNKTRRRFLPNLCNVTLISEVLQQNYRLRVSASALRSVEHRGGLDGFLLKADDKELSQRARLLKRQIVKKKAEQAA</sequence>
<gene>
    <name evidence="5" type="primary">rpmB</name>
    <name evidence="6" type="ORF">ME7_00987</name>
</gene>
<evidence type="ECO:0000256" key="1">
    <source>
        <dbReference type="ARBA" id="ARBA00008760"/>
    </source>
</evidence>
<dbReference type="PANTHER" id="PTHR13528">
    <property type="entry name" value="39S RIBOSOMAL PROTEIN L28, MITOCHONDRIAL"/>
    <property type="match status" value="1"/>
</dbReference>
<dbReference type="GO" id="GO:0022625">
    <property type="term" value="C:cytosolic large ribosomal subunit"/>
    <property type="evidence" value="ECO:0007669"/>
    <property type="project" value="TreeGrafter"/>
</dbReference>
<dbReference type="HAMAP" id="MF_00373">
    <property type="entry name" value="Ribosomal_bL28"/>
    <property type="match status" value="1"/>
</dbReference>
<evidence type="ECO:0000256" key="2">
    <source>
        <dbReference type="ARBA" id="ARBA00022980"/>
    </source>
</evidence>
<dbReference type="Gene3D" id="2.30.170.40">
    <property type="entry name" value="Ribosomal protein L28/L24"/>
    <property type="match status" value="1"/>
</dbReference>
<evidence type="ECO:0000256" key="5">
    <source>
        <dbReference type="HAMAP-Rule" id="MF_00373"/>
    </source>
</evidence>
<keyword evidence="3 5" id="KW-0687">Ribonucleoprotein</keyword>
<dbReference type="Proteomes" id="UP000008748">
    <property type="component" value="Unassembled WGS sequence"/>
</dbReference>
<dbReference type="SUPFAM" id="SSF143800">
    <property type="entry name" value="L28p-like"/>
    <property type="match status" value="1"/>
</dbReference>
<dbReference type="InterPro" id="IPR037147">
    <property type="entry name" value="Ribosomal_bL28_sf"/>
</dbReference>
<dbReference type="GO" id="GO:0003735">
    <property type="term" value="F:structural constituent of ribosome"/>
    <property type="evidence" value="ECO:0007669"/>
    <property type="project" value="InterPro"/>
</dbReference>
<reference evidence="6 7" key="1">
    <citation type="submission" date="2012-03" db="EMBL/GenBank/DDBJ databases">
        <title>The Genome Sequence of Bartonella birtlesii LL-WM9.</title>
        <authorList>
            <consortium name="The Broad Institute Genome Sequencing Platform"/>
            <consortium name="The Broad Institute Genome Sequencing Center for Infectious Disease"/>
            <person name="Feldgarden M."/>
            <person name="Kirby J."/>
            <person name="Kosoy M."/>
            <person name="Birtles R."/>
            <person name="Probert W.S."/>
            <person name="Chiaraviglio L."/>
            <person name="Young S.K."/>
            <person name="Zeng Q."/>
            <person name="Gargeya S."/>
            <person name="Fitzgerald M."/>
            <person name="Haas B."/>
            <person name="Abouelleil A."/>
            <person name="Alvarado L."/>
            <person name="Arachchi H.M."/>
            <person name="Berlin A."/>
            <person name="Chapman S.B."/>
            <person name="Gearin G."/>
            <person name="Goldberg J."/>
            <person name="Griggs A."/>
            <person name="Gujja S."/>
            <person name="Hansen M."/>
            <person name="Heiman D."/>
            <person name="Howarth C."/>
            <person name="Larimer J."/>
            <person name="Lui A."/>
            <person name="MacDonald P.J.P."/>
            <person name="McCowen C."/>
            <person name="Montmayeur A."/>
            <person name="Murphy C."/>
            <person name="Neiman D."/>
            <person name="Pearson M."/>
            <person name="Priest M."/>
            <person name="Roberts A."/>
            <person name="Saif S."/>
            <person name="Shea T."/>
            <person name="Sisk P."/>
            <person name="Stolte C."/>
            <person name="Sykes S."/>
            <person name="Wortman J."/>
            <person name="Nusbaum C."/>
            <person name="Birren B."/>
        </authorList>
    </citation>
    <scope>NUCLEOTIDE SEQUENCE [LARGE SCALE GENOMIC DNA]</scope>
    <source>
        <strain evidence="6 7">LL-WM9</strain>
    </source>
</reference>
<dbReference type="AlphaFoldDB" id="J0YP41"/>
<dbReference type="InterPro" id="IPR026569">
    <property type="entry name" value="Ribosomal_bL28"/>
</dbReference>
<evidence type="ECO:0000313" key="7">
    <source>
        <dbReference type="Proteomes" id="UP000008748"/>
    </source>
</evidence>
<evidence type="ECO:0000256" key="3">
    <source>
        <dbReference type="ARBA" id="ARBA00023274"/>
    </source>
</evidence>
<dbReference type="PANTHER" id="PTHR13528:SF2">
    <property type="entry name" value="LARGE RIBOSOMAL SUBUNIT PROTEIN BL28M"/>
    <property type="match status" value="1"/>
</dbReference>
<organism evidence="6 7">
    <name type="scientific">Bartonella birtlesii LL-WM9</name>
    <dbReference type="NCBI Taxonomy" id="1094552"/>
    <lineage>
        <taxon>Bacteria</taxon>
        <taxon>Pseudomonadati</taxon>
        <taxon>Pseudomonadota</taxon>
        <taxon>Alphaproteobacteria</taxon>
        <taxon>Hyphomicrobiales</taxon>
        <taxon>Bartonellaceae</taxon>
        <taxon>Bartonella</taxon>
    </lineage>
</organism>
<protein>
    <recommendedName>
        <fullName evidence="4 5">Large ribosomal subunit protein bL28</fullName>
    </recommendedName>
</protein>
<keyword evidence="2 5" id="KW-0689">Ribosomal protein</keyword>
<dbReference type="EMBL" id="AIMC01000020">
    <property type="protein sequence ID" value="EJF76443.1"/>
    <property type="molecule type" value="Genomic_DNA"/>
</dbReference>
<keyword evidence="7" id="KW-1185">Reference proteome</keyword>
<dbReference type="InterPro" id="IPR034704">
    <property type="entry name" value="Ribosomal_bL28/bL31-like_sf"/>
</dbReference>
<name>J0YP41_9HYPH</name>
<accession>J0YP41</accession>
<dbReference type="Pfam" id="PF00830">
    <property type="entry name" value="Ribosomal_L28"/>
    <property type="match status" value="1"/>
</dbReference>
<evidence type="ECO:0000313" key="6">
    <source>
        <dbReference type="EMBL" id="EJF76443.1"/>
    </source>
</evidence>
<dbReference type="InterPro" id="IPR001383">
    <property type="entry name" value="Ribosomal_bL28_bact-type"/>
</dbReference>
<comment type="caution">
    <text evidence="6">The sequence shown here is derived from an EMBL/GenBank/DDBJ whole genome shotgun (WGS) entry which is preliminary data.</text>
</comment>
<proteinExistence type="inferred from homology"/>
<dbReference type="HOGENOM" id="CLU_064548_4_2_5"/>